<protein>
    <recommendedName>
        <fullName evidence="6">Sodium/calcium exchanger membrane region domain-containing protein</fullName>
    </recommendedName>
</protein>
<dbReference type="GO" id="GO:0005262">
    <property type="term" value="F:calcium channel activity"/>
    <property type="evidence" value="ECO:0007669"/>
    <property type="project" value="TreeGrafter"/>
</dbReference>
<evidence type="ECO:0000313" key="7">
    <source>
        <dbReference type="EMBL" id="OGZ62941.1"/>
    </source>
</evidence>
<evidence type="ECO:0000256" key="4">
    <source>
        <dbReference type="ARBA" id="ARBA00023136"/>
    </source>
</evidence>
<organism evidence="7 8">
    <name type="scientific">Candidatus Staskawiczbacteria bacterium RIFCSPHIGHO2_01_FULL_34_27</name>
    <dbReference type="NCBI Taxonomy" id="1802199"/>
    <lineage>
        <taxon>Bacteria</taxon>
        <taxon>Candidatus Staskawicziibacteriota</taxon>
    </lineage>
</organism>
<dbReference type="GO" id="GO:0008273">
    <property type="term" value="F:calcium, potassium:sodium antiporter activity"/>
    <property type="evidence" value="ECO:0007669"/>
    <property type="project" value="TreeGrafter"/>
</dbReference>
<name>A0A1G2HL42_9BACT</name>
<keyword evidence="2 5" id="KW-0812">Transmembrane</keyword>
<dbReference type="Gene3D" id="1.20.1420.30">
    <property type="entry name" value="NCX, central ion-binding region"/>
    <property type="match status" value="2"/>
</dbReference>
<proteinExistence type="predicted"/>
<feature type="transmembrane region" description="Helical" evidence="5">
    <location>
        <begin position="303"/>
        <end position="319"/>
    </location>
</feature>
<evidence type="ECO:0000259" key="6">
    <source>
        <dbReference type="Pfam" id="PF01699"/>
    </source>
</evidence>
<sequence>MAWYLVVFIFIISFFILSWLSSRLVKSLVYVGKYLQWKEFIIAFFVMAFAASLPNFLIDLNAVFHGIPQLAFGDIVGGNLIDLTLVMAIAIFFSKKDISTESEIVQKSAIFTTIVALLPLVLILDGKLNRIDGVILILTFIFYTYWIFSKKDRFNKTYKENSKNPIRDFKTFLVNLLKIIILLVLLLIASQAVIMSAQFFSDKLGISIALVGILIISLGNCFPEAYFAIVSARTEGAWLVLGDLMGSVIICSTLVLGTITIISPFEIKDFTPFLIARIFLIVGSIFALIFIRSGKKITKKEGFLLLFIYIAFLLAEIIAK</sequence>
<dbReference type="Pfam" id="PF01699">
    <property type="entry name" value="Na_Ca_ex"/>
    <property type="match status" value="2"/>
</dbReference>
<dbReference type="InterPro" id="IPR044880">
    <property type="entry name" value="NCX_ion-bd_dom_sf"/>
</dbReference>
<feature type="transmembrane region" description="Helical" evidence="5">
    <location>
        <begin position="6"/>
        <end position="25"/>
    </location>
</feature>
<feature type="domain" description="Sodium/calcium exchanger membrane region" evidence="6">
    <location>
        <begin position="178"/>
        <end position="315"/>
    </location>
</feature>
<feature type="transmembrane region" description="Helical" evidence="5">
    <location>
        <begin position="169"/>
        <end position="194"/>
    </location>
</feature>
<dbReference type="Proteomes" id="UP000178991">
    <property type="component" value="Unassembled WGS sequence"/>
</dbReference>
<dbReference type="PANTHER" id="PTHR10846:SF8">
    <property type="entry name" value="INNER MEMBRANE PROTEIN YRBG"/>
    <property type="match status" value="1"/>
</dbReference>
<keyword evidence="3 5" id="KW-1133">Transmembrane helix</keyword>
<feature type="transmembrane region" description="Helical" evidence="5">
    <location>
        <begin position="206"/>
        <end position="229"/>
    </location>
</feature>
<comment type="subcellular location">
    <subcellularLocation>
        <location evidence="1">Membrane</location>
        <topology evidence="1">Multi-pass membrane protein</topology>
    </subcellularLocation>
</comment>
<keyword evidence="4 5" id="KW-0472">Membrane</keyword>
<gene>
    <name evidence="7" type="ORF">A2639_01475</name>
</gene>
<feature type="transmembrane region" description="Helical" evidence="5">
    <location>
        <begin position="236"/>
        <end position="262"/>
    </location>
</feature>
<feature type="domain" description="Sodium/calcium exchanger membrane region" evidence="6">
    <location>
        <begin position="7"/>
        <end position="148"/>
    </location>
</feature>
<feature type="transmembrane region" description="Helical" evidence="5">
    <location>
        <begin position="104"/>
        <end position="124"/>
    </location>
</feature>
<feature type="transmembrane region" description="Helical" evidence="5">
    <location>
        <begin position="274"/>
        <end position="291"/>
    </location>
</feature>
<evidence type="ECO:0000256" key="2">
    <source>
        <dbReference type="ARBA" id="ARBA00022692"/>
    </source>
</evidence>
<evidence type="ECO:0000313" key="8">
    <source>
        <dbReference type="Proteomes" id="UP000178991"/>
    </source>
</evidence>
<evidence type="ECO:0000256" key="5">
    <source>
        <dbReference type="SAM" id="Phobius"/>
    </source>
</evidence>
<evidence type="ECO:0000256" key="1">
    <source>
        <dbReference type="ARBA" id="ARBA00004141"/>
    </source>
</evidence>
<feature type="transmembrane region" description="Helical" evidence="5">
    <location>
        <begin position="130"/>
        <end position="148"/>
    </location>
</feature>
<comment type="caution">
    <text evidence="7">The sequence shown here is derived from an EMBL/GenBank/DDBJ whole genome shotgun (WGS) entry which is preliminary data.</text>
</comment>
<feature type="transmembrane region" description="Helical" evidence="5">
    <location>
        <begin position="70"/>
        <end position="92"/>
    </location>
</feature>
<dbReference type="InterPro" id="IPR004481">
    <property type="entry name" value="K/Na/Ca-exchanger"/>
</dbReference>
<evidence type="ECO:0000256" key="3">
    <source>
        <dbReference type="ARBA" id="ARBA00022989"/>
    </source>
</evidence>
<reference evidence="7 8" key="1">
    <citation type="journal article" date="2016" name="Nat. Commun.">
        <title>Thousands of microbial genomes shed light on interconnected biogeochemical processes in an aquifer system.</title>
        <authorList>
            <person name="Anantharaman K."/>
            <person name="Brown C.T."/>
            <person name="Hug L.A."/>
            <person name="Sharon I."/>
            <person name="Castelle C.J."/>
            <person name="Probst A.J."/>
            <person name="Thomas B.C."/>
            <person name="Singh A."/>
            <person name="Wilkins M.J."/>
            <person name="Karaoz U."/>
            <person name="Brodie E.L."/>
            <person name="Williams K.H."/>
            <person name="Hubbard S.S."/>
            <person name="Banfield J.F."/>
        </authorList>
    </citation>
    <scope>NUCLEOTIDE SEQUENCE [LARGE SCALE GENOMIC DNA]</scope>
</reference>
<dbReference type="GO" id="GO:0006874">
    <property type="term" value="P:intracellular calcium ion homeostasis"/>
    <property type="evidence" value="ECO:0007669"/>
    <property type="project" value="TreeGrafter"/>
</dbReference>
<dbReference type="PANTHER" id="PTHR10846">
    <property type="entry name" value="SODIUM/POTASSIUM/CALCIUM EXCHANGER"/>
    <property type="match status" value="1"/>
</dbReference>
<dbReference type="EMBL" id="MHOL01000010">
    <property type="protein sequence ID" value="OGZ62941.1"/>
    <property type="molecule type" value="Genomic_DNA"/>
</dbReference>
<dbReference type="InterPro" id="IPR004837">
    <property type="entry name" value="NaCa_Exmemb"/>
</dbReference>
<accession>A0A1G2HL42</accession>
<feature type="transmembrane region" description="Helical" evidence="5">
    <location>
        <begin position="37"/>
        <end position="58"/>
    </location>
</feature>
<dbReference type="AlphaFoldDB" id="A0A1G2HL42"/>
<dbReference type="GO" id="GO:0005886">
    <property type="term" value="C:plasma membrane"/>
    <property type="evidence" value="ECO:0007669"/>
    <property type="project" value="TreeGrafter"/>
</dbReference>